<feature type="binding site" evidence="10">
    <location>
        <begin position="321"/>
        <end position="327"/>
    </location>
    <ligand>
        <name>GTP</name>
        <dbReference type="ChEBI" id="CHEBI:37565"/>
    </ligand>
</feature>
<evidence type="ECO:0000313" key="15">
    <source>
        <dbReference type="Proteomes" id="UP000310158"/>
    </source>
</evidence>
<dbReference type="GO" id="GO:0005834">
    <property type="term" value="C:heterotrimeric G-protein complex"/>
    <property type="evidence" value="ECO:0007669"/>
    <property type="project" value="TreeGrafter"/>
</dbReference>
<dbReference type="GO" id="GO:0005737">
    <property type="term" value="C:cytoplasm"/>
    <property type="evidence" value="ECO:0007669"/>
    <property type="project" value="TreeGrafter"/>
</dbReference>
<dbReference type="InterPro" id="IPR001019">
    <property type="entry name" value="Gprotein_alpha_su"/>
</dbReference>
<dbReference type="Pfam" id="PF01679">
    <property type="entry name" value="Pmp3"/>
    <property type="match status" value="1"/>
</dbReference>
<evidence type="ECO:0000256" key="13">
    <source>
        <dbReference type="SAM" id="Phobius"/>
    </source>
</evidence>
<comment type="subcellular location">
    <subcellularLocation>
        <location evidence="1">Membrane</location>
    </subcellularLocation>
</comment>
<keyword evidence="4 11" id="KW-0479">Metal-binding</keyword>
<keyword evidence="5 10" id="KW-0547">Nucleotide-binding</keyword>
<evidence type="ECO:0000256" key="5">
    <source>
        <dbReference type="ARBA" id="ARBA00022741"/>
    </source>
</evidence>
<dbReference type="GO" id="GO:0031683">
    <property type="term" value="F:G-protein beta/gamma-subunit complex binding"/>
    <property type="evidence" value="ECO:0007669"/>
    <property type="project" value="InterPro"/>
</dbReference>
<proteinExistence type="inferred from homology"/>
<keyword evidence="6 13" id="KW-1133">Transmembrane helix</keyword>
<dbReference type="GO" id="GO:0005525">
    <property type="term" value="F:GTP binding"/>
    <property type="evidence" value="ECO:0007669"/>
    <property type="project" value="UniProtKB-KW"/>
</dbReference>
<dbReference type="Pfam" id="PF00503">
    <property type="entry name" value="G-alpha"/>
    <property type="match status" value="2"/>
</dbReference>
<evidence type="ECO:0000256" key="1">
    <source>
        <dbReference type="ARBA" id="ARBA00004370"/>
    </source>
</evidence>
<evidence type="ECO:0000256" key="10">
    <source>
        <dbReference type="PIRSR" id="PIRSR601019-1"/>
    </source>
</evidence>
<evidence type="ECO:0000256" key="4">
    <source>
        <dbReference type="ARBA" id="ARBA00022723"/>
    </source>
</evidence>
<dbReference type="GO" id="GO:0046872">
    <property type="term" value="F:metal ion binding"/>
    <property type="evidence" value="ECO:0007669"/>
    <property type="project" value="UniProtKB-KW"/>
</dbReference>
<feature type="transmembrane region" description="Helical" evidence="13">
    <location>
        <begin position="444"/>
        <end position="467"/>
    </location>
</feature>
<dbReference type="SMART" id="SM00275">
    <property type="entry name" value="G_alpha"/>
    <property type="match status" value="1"/>
</dbReference>
<gene>
    <name evidence="14" type="ORF">EW146_g1600</name>
</gene>
<name>A0A4S4M4U6_9AGAM</name>
<keyword evidence="11" id="KW-0460">Magnesium</keyword>
<comment type="caution">
    <text evidence="14">The sequence shown here is derived from an EMBL/GenBank/DDBJ whole genome shotgun (WGS) entry which is preliminary data.</text>
</comment>
<accession>A0A4S4M4U6</accession>
<evidence type="ECO:0000313" key="14">
    <source>
        <dbReference type="EMBL" id="THH19627.1"/>
    </source>
</evidence>
<keyword evidence="15" id="KW-1185">Reference proteome</keyword>
<feature type="region of interest" description="Disordered" evidence="12">
    <location>
        <begin position="1"/>
        <end position="51"/>
    </location>
</feature>
<dbReference type="EMBL" id="SGPL01000040">
    <property type="protein sequence ID" value="THH19627.1"/>
    <property type="molecule type" value="Genomic_DNA"/>
</dbReference>
<evidence type="ECO:0000256" key="9">
    <source>
        <dbReference type="ARBA" id="ARBA00023224"/>
    </source>
</evidence>
<dbReference type="GO" id="GO:0003924">
    <property type="term" value="F:GTPase activity"/>
    <property type="evidence" value="ECO:0007669"/>
    <property type="project" value="InterPro"/>
</dbReference>
<organism evidence="14 15">
    <name type="scientific">Bondarzewia mesenterica</name>
    <dbReference type="NCBI Taxonomy" id="1095465"/>
    <lineage>
        <taxon>Eukaryota</taxon>
        <taxon>Fungi</taxon>
        <taxon>Dikarya</taxon>
        <taxon>Basidiomycota</taxon>
        <taxon>Agaricomycotina</taxon>
        <taxon>Agaricomycetes</taxon>
        <taxon>Russulales</taxon>
        <taxon>Bondarzewiaceae</taxon>
        <taxon>Bondarzewia</taxon>
    </lineage>
</organism>
<dbReference type="SUPFAM" id="SSF52540">
    <property type="entry name" value="P-loop containing nucleoside triphosphate hydrolases"/>
    <property type="match status" value="1"/>
</dbReference>
<dbReference type="PANTHER" id="PTHR10218:SF302">
    <property type="entry name" value="GUANINE NUCLEOTIDE-BINDING PROTEIN ALPHA-5 SUBUNIT"/>
    <property type="match status" value="1"/>
</dbReference>
<dbReference type="InterPro" id="IPR027417">
    <property type="entry name" value="P-loop_NTPase"/>
</dbReference>
<feature type="region of interest" description="Disordered" evidence="12">
    <location>
        <begin position="145"/>
        <end position="172"/>
    </location>
</feature>
<dbReference type="SUPFAM" id="SSF47895">
    <property type="entry name" value="Transducin (alpha subunit), insertion domain"/>
    <property type="match status" value="1"/>
</dbReference>
<dbReference type="FunFam" id="3.40.50.300:FF:000720">
    <property type="entry name" value="Guanine nucleotide-binding protein G(k) subunit alpha"/>
    <property type="match status" value="1"/>
</dbReference>
<dbReference type="PANTHER" id="PTHR10218">
    <property type="entry name" value="GTP-BINDING PROTEIN ALPHA SUBUNIT"/>
    <property type="match status" value="1"/>
</dbReference>
<dbReference type="Gene3D" id="1.10.400.10">
    <property type="entry name" value="GI Alpha 1, domain 2-like"/>
    <property type="match status" value="1"/>
</dbReference>
<keyword evidence="9" id="KW-0807">Transducer</keyword>
<keyword evidence="7 10" id="KW-0342">GTP-binding</keyword>
<dbReference type="PROSITE" id="PS51882">
    <property type="entry name" value="G_ALPHA"/>
    <property type="match status" value="1"/>
</dbReference>
<dbReference type="AlphaFoldDB" id="A0A4S4M4U6"/>
<evidence type="ECO:0000256" key="11">
    <source>
        <dbReference type="PIRSR" id="PIRSR601019-2"/>
    </source>
</evidence>
<dbReference type="Gene3D" id="3.40.50.300">
    <property type="entry name" value="P-loop containing nucleotide triphosphate hydrolases"/>
    <property type="match status" value="2"/>
</dbReference>
<protein>
    <recommendedName>
        <fullName evidence="16">G-alpha-domain-containing protein</fullName>
    </recommendedName>
</protein>
<evidence type="ECO:0008006" key="16">
    <source>
        <dbReference type="Google" id="ProtNLM"/>
    </source>
</evidence>
<dbReference type="Proteomes" id="UP000310158">
    <property type="component" value="Unassembled WGS sequence"/>
</dbReference>
<reference evidence="14 15" key="1">
    <citation type="submission" date="2019-02" db="EMBL/GenBank/DDBJ databases">
        <title>Genome sequencing of the rare red list fungi Bondarzewia mesenterica.</title>
        <authorList>
            <person name="Buettner E."/>
            <person name="Kellner H."/>
        </authorList>
    </citation>
    <scope>NUCLEOTIDE SEQUENCE [LARGE SCALE GENOMIC DNA]</scope>
    <source>
        <strain evidence="14 15">DSM 108281</strain>
    </source>
</reference>
<evidence type="ECO:0000256" key="7">
    <source>
        <dbReference type="ARBA" id="ARBA00023134"/>
    </source>
</evidence>
<feature type="binding site" evidence="10">
    <location>
        <position position="452"/>
    </location>
    <ligand>
        <name>GTP</name>
        <dbReference type="ChEBI" id="CHEBI:37565"/>
    </ligand>
</feature>
<dbReference type="PRINTS" id="PR00318">
    <property type="entry name" value="GPROTEINA"/>
</dbReference>
<dbReference type="InterPro" id="IPR011025">
    <property type="entry name" value="GproteinA_insert"/>
</dbReference>
<evidence type="ECO:0000256" key="12">
    <source>
        <dbReference type="SAM" id="MobiDB-lite"/>
    </source>
</evidence>
<evidence type="ECO:0000256" key="8">
    <source>
        <dbReference type="ARBA" id="ARBA00023136"/>
    </source>
</evidence>
<evidence type="ECO:0000256" key="6">
    <source>
        <dbReference type="ARBA" id="ARBA00022989"/>
    </source>
</evidence>
<dbReference type="GO" id="GO:0001664">
    <property type="term" value="F:G protein-coupled receptor binding"/>
    <property type="evidence" value="ECO:0007669"/>
    <property type="project" value="TreeGrafter"/>
</dbReference>
<keyword evidence="8 13" id="KW-0472">Membrane</keyword>
<dbReference type="OrthoDB" id="5817230at2759"/>
<feature type="transmembrane region" description="Helical" evidence="13">
    <location>
        <begin position="473"/>
        <end position="496"/>
    </location>
</feature>
<feature type="binding site" evidence="11">
    <location>
        <position position="327"/>
    </location>
    <ligand>
        <name>Mg(2+)</name>
        <dbReference type="ChEBI" id="CHEBI:18420"/>
    </ligand>
</feature>
<sequence>MSFRRDRITHNSGQSQTSSRSQLSETLSRPVGEEEISPWPPVPTTPETEEERILRLENEKEANRINDEIDIALEAERQERKRRKVHVKIILLGQAESGKSTMLRNFQLQFTPQAFRKEAEAWRAVIHLNLVRSVTFILNLLSDTRTSVPPPSPASQLGIAEPDSDTADQTKPTVRTTGELRHLRIRLSPLRSVEEALANFLSAEAVHPQQQQELSLYDRAFEVSVRPGSKWKSLFRTNLAAASGSGGNGRPTRHRAQDELANAKKVIEACREDMIALWENETVRESLRSQRVALEFQSGFFLDEVDRIAAPGYEPLPGDILKARIQTMGVEEHLLTMETVNVLLFLAPVSAFNQVLAEDPFVNRLWDSFFLWKTICASRLLRDVTFVLLLNKHDILKAKLQSGVKFRKFVTSYRDKPNEPEDVLAYIKSKFTLIYKQHSPVGRLLRVHVTCATVAIIFPPAAAAFITGCSCDLLINVCLTILGYLPGHLHAFWLIYKKMKAEDAYGRGGYISDSPFSVCVFVDIGNGQYEAAFPSAQGGLAQEAPVPYYGATTN</sequence>
<comment type="similarity">
    <text evidence="2">Belongs to the UPF0057 (PMP3) family.</text>
</comment>
<feature type="compositionally biased region" description="Polar residues" evidence="12">
    <location>
        <begin position="10"/>
        <end position="27"/>
    </location>
</feature>
<keyword evidence="3 13" id="KW-0812">Transmembrane</keyword>
<evidence type="ECO:0000256" key="2">
    <source>
        <dbReference type="ARBA" id="ARBA00009530"/>
    </source>
</evidence>
<evidence type="ECO:0000256" key="3">
    <source>
        <dbReference type="ARBA" id="ARBA00022692"/>
    </source>
</evidence>
<dbReference type="InterPro" id="IPR000612">
    <property type="entry name" value="PMP3"/>
</dbReference>
<dbReference type="GO" id="GO:0007188">
    <property type="term" value="P:adenylate cyclase-modulating G protein-coupled receptor signaling pathway"/>
    <property type="evidence" value="ECO:0007669"/>
    <property type="project" value="TreeGrafter"/>
</dbReference>
<feature type="binding site" evidence="10">
    <location>
        <begin position="391"/>
        <end position="394"/>
    </location>
    <ligand>
        <name>GTP</name>
        <dbReference type="ChEBI" id="CHEBI:37565"/>
    </ligand>
</feature>